<protein>
    <recommendedName>
        <fullName evidence="1">Conserved hypothetical protein CHP02391 domain-containing protein</fullName>
    </recommendedName>
</protein>
<dbReference type="InterPro" id="IPR012654">
    <property type="entry name" value="CHP02391"/>
</dbReference>
<dbReference type="EMBL" id="CP003659">
    <property type="protein sequence ID" value="AFZ55966.1"/>
    <property type="molecule type" value="Genomic_DNA"/>
</dbReference>
<evidence type="ECO:0000313" key="2">
    <source>
        <dbReference type="EMBL" id="AFZ55966.1"/>
    </source>
</evidence>
<proteinExistence type="predicted"/>
<dbReference type="AlphaFoldDB" id="K9Z9W5"/>
<sequence>MDAKLLLSEMINFKKSIDSFYESYYQYLYPKKLINKNPLVNQFELLIKIESKQMSAKYLILKPYIIYFANKLFGENTIFLTTIERYFGSSHDIKSLNLLYHQICSKLEKIISVLESEYPNNDLISNLNYEIQANTVDDLINSYLNYLHLEIQNASSKLYLDGYYHQSIEAAIKAINQYIRDKTGLTLDGATLIDKTFGVTNPILSFSDLSTETLKNEQIGFMDMLKGFIKGVRNPLAHNPAKSEDPQKAFEYLVMASLFCKRIDDAKKFTP</sequence>
<name>K9Z9W5_ANACC</name>
<dbReference type="PATRIC" id="fig|272123.3.peg.396"/>
<keyword evidence="3" id="KW-1185">Reference proteome</keyword>
<dbReference type="Pfam" id="PF09509">
    <property type="entry name" value="Hypoth_Ymh"/>
    <property type="match status" value="1"/>
</dbReference>
<dbReference type="OrthoDB" id="1863356at2"/>
<accession>K9Z9W5</accession>
<dbReference type="RefSeq" id="WP_015212621.1">
    <property type="nucleotide sequence ID" value="NC_019771.1"/>
</dbReference>
<dbReference type="Proteomes" id="UP000010474">
    <property type="component" value="Chromosome"/>
</dbReference>
<evidence type="ECO:0000259" key="1">
    <source>
        <dbReference type="Pfam" id="PF09509"/>
    </source>
</evidence>
<reference evidence="3" key="1">
    <citation type="journal article" date="2013" name="Proc. Natl. Acad. Sci. U.S.A.">
        <title>Improving the coverage of the cyanobacterial phylum using diversity-driven genome sequencing.</title>
        <authorList>
            <person name="Shih P.M."/>
            <person name="Wu D."/>
            <person name="Latifi A."/>
            <person name="Axen S.D."/>
            <person name="Fewer D.P."/>
            <person name="Talla E."/>
            <person name="Calteau A."/>
            <person name="Cai F."/>
            <person name="Tandeau de Marsac N."/>
            <person name="Rippka R."/>
            <person name="Herdman M."/>
            <person name="Sivonen K."/>
            <person name="Coursin T."/>
            <person name="Laurent T."/>
            <person name="Goodwin L."/>
            <person name="Nolan M."/>
            <person name="Davenport K.W."/>
            <person name="Han C.S."/>
            <person name="Rubin E.M."/>
            <person name="Eisen J.A."/>
            <person name="Woyke T."/>
            <person name="Gugger M."/>
            <person name="Kerfeld C.A."/>
        </authorList>
    </citation>
    <scope>NUCLEOTIDE SEQUENCE [LARGE SCALE GENOMIC DNA]</scope>
    <source>
        <strain evidence="3">ATCC 27899 / PCC 7122</strain>
    </source>
</reference>
<dbReference type="HOGENOM" id="CLU_1025429_0_0_3"/>
<dbReference type="eggNOG" id="ENOG5032Y9J">
    <property type="taxonomic scope" value="Bacteria"/>
</dbReference>
<gene>
    <name evidence="2" type="ordered locus">Anacy_0364</name>
</gene>
<organism evidence="2 3">
    <name type="scientific">Anabaena cylindrica (strain ATCC 27899 / PCC 7122)</name>
    <dbReference type="NCBI Taxonomy" id="272123"/>
    <lineage>
        <taxon>Bacteria</taxon>
        <taxon>Bacillati</taxon>
        <taxon>Cyanobacteriota</taxon>
        <taxon>Cyanophyceae</taxon>
        <taxon>Nostocales</taxon>
        <taxon>Nostocaceae</taxon>
        <taxon>Anabaena</taxon>
    </lineage>
</organism>
<dbReference type="NCBIfam" id="TIGR02391">
    <property type="entry name" value="hypoth_ymh"/>
    <property type="match status" value="1"/>
</dbReference>
<dbReference type="KEGG" id="acy:Anacy_0364"/>
<feature type="domain" description="Conserved hypothetical protein CHP02391" evidence="1">
    <location>
        <begin position="147"/>
        <end position="263"/>
    </location>
</feature>
<evidence type="ECO:0000313" key="3">
    <source>
        <dbReference type="Proteomes" id="UP000010474"/>
    </source>
</evidence>